<name>A0AAI9XZX4_9PEZI</name>
<keyword evidence="3" id="KW-1185">Reference proteome</keyword>
<gene>
    <name evidence="2" type="ORF">CCUS01_01148</name>
</gene>
<proteinExistence type="predicted"/>
<evidence type="ECO:0000256" key="1">
    <source>
        <dbReference type="SAM" id="MobiDB-lite"/>
    </source>
</evidence>
<accession>A0AAI9XZX4</accession>
<evidence type="ECO:0000313" key="2">
    <source>
        <dbReference type="EMBL" id="KAK1466299.1"/>
    </source>
</evidence>
<dbReference type="AlphaFoldDB" id="A0AAI9XZX4"/>
<organism evidence="2 3">
    <name type="scientific">Colletotrichum cuscutae</name>
    <dbReference type="NCBI Taxonomy" id="1209917"/>
    <lineage>
        <taxon>Eukaryota</taxon>
        <taxon>Fungi</taxon>
        <taxon>Dikarya</taxon>
        <taxon>Ascomycota</taxon>
        <taxon>Pezizomycotina</taxon>
        <taxon>Sordariomycetes</taxon>
        <taxon>Hypocreomycetidae</taxon>
        <taxon>Glomerellales</taxon>
        <taxon>Glomerellaceae</taxon>
        <taxon>Colletotrichum</taxon>
        <taxon>Colletotrichum acutatum species complex</taxon>
    </lineage>
</organism>
<dbReference type="EMBL" id="MPDP01000260">
    <property type="protein sequence ID" value="KAK1466299.1"/>
    <property type="molecule type" value="Genomic_DNA"/>
</dbReference>
<dbReference type="Proteomes" id="UP001239213">
    <property type="component" value="Unassembled WGS sequence"/>
</dbReference>
<sequence length="136" mass="14444">MSEQCSSFPLPGMDPNPSQVARKGGRDTRLGSLPVPARSCPENATLNVLDHHGKSLRAGVAVTQCRQVQVQSRTSVTSWSRLPSAFGSRDPQGSGSLEGGTWSPPSPSIHTMLRSLCPHHTTADDCPVQGTLSSRL</sequence>
<reference evidence="2" key="1">
    <citation type="submission" date="2016-11" db="EMBL/GenBank/DDBJ databases">
        <title>The genome sequence of Colletotrichum cuscutae.</title>
        <authorList>
            <person name="Baroncelli R."/>
        </authorList>
    </citation>
    <scope>NUCLEOTIDE SEQUENCE</scope>
    <source>
        <strain evidence="2">IMI 304802</strain>
    </source>
</reference>
<protein>
    <submittedName>
        <fullName evidence="2">Uncharacterized protein</fullName>
    </submittedName>
</protein>
<feature type="region of interest" description="Disordered" evidence="1">
    <location>
        <begin position="73"/>
        <end position="109"/>
    </location>
</feature>
<feature type="region of interest" description="Disordered" evidence="1">
    <location>
        <begin position="1"/>
        <end position="38"/>
    </location>
</feature>
<comment type="caution">
    <text evidence="2">The sequence shown here is derived from an EMBL/GenBank/DDBJ whole genome shotgun (WGS) entry which is preliminary data.</text>
</comment>
<evidence type="ECO:0000313" key="3">
    <source>
        <dbReference type="Proteomes" id="UP001239213"/>
    </source>
</evidence>